<dbReference type="Proteomes" id="UP000092691">
    <property type="component" value="Chromosome"/>
</dbReference>
<protein>
    <submittedName>
        <fullName evidence="1">Uncharacterized protein</fullName>
    </submittedName>
</protein>
<reference evidence="1 2" key="1">
    <citation type="submission" date="2016-06" db="EMBL/GenBank/DDBJ databases">
        <title>Microsymbionts genomes from the relict species Vavilovia formosa.</title>
        <authorList>
            <person name="Chirak E."/>
            <person name="Kimeklis A."/>
            <person name="Andronov E."/>
        </authorList>
    </citation>
    <scope>NUCLEOTIDE SEQUENCE [LARGE SCALE GENOMIC DNA]</scope>
    <source>
        <strain evidence="1 2">Vaf10</strain>
    </source>
</reference>
<organism evidence="1 2">
    <name type="scientific">Rhizobium leguminosarum</name>
    <dbReference type="NCBI Taxonomy" id="384"/>
    <lineage>
        <taxon>Bacteria</taxon>
        <taxon>Pseudomonadati</taxon>
        <taxon>Pseudomonadota</taxon>
        <taxon>Alphaproteobacteria</taxon>
        <taxon>Hyphomicrobiales</taxon>
        <taxon>Rhizobiaceae</taxon>
        <taxon>Rhizobium/Agrobacterium group</taxon>
        <taxon>Rhizobium</taxon>
    </lineage>
</organism>
<proteinExistence type="predicted"/>
<dbReference type="EMBL" id="CP016286">
    <property type="protein sequence ID" value="ANP87950.1"/>
    <property type="molecule type" value="Genomic_DNA"/>
</dbReference>
<gene>
    <name evidence="1" type="ORF">BA011_20925</name>
</gene>
<evidence type="ECO:0000313" key="2">
    <source>
        <dbReference type="Proteomes" id="UP000092691"/>
    </source>
</evidence>
<accession>A0A1B1CDW2</accession>
<dbReference type="AlphaFoldDB" id="A0A1B1CDW2"/>
<sequence length="68" mass="7325">MFLGGDSPRKAANFGIPKRGNFGIPKWDFFLRADAPGLCPGQSAGYLTLSCQDRPRLVGSIAPAWRSS</sequence>
<evidence type="ECO:0000313" key="1">
    <source>
        <dbReference type="EMBL" id="ANP87950.1"/>
    </source>
</evidence>
<name>A0A1B1CDW2_RHILE</name>